<dbReference type="EMBL" id="JAGIZQ010000001">
    <property type="protein sequence ID" value="KAH6649326.1"/>
    <property type="molecule type" value="Genomic_DNA"/>
</dbReference>
<reference evidence="1 2" key="1">
    <citation type="journal article" date="2021" name="Nat. Commun.">
        <title>Genetic determinants of endophytism in the Arabidopsis root mycobiome.</title>
        <authorList>
            <person name="Mesny F."/>
            <person name="Miyauchi S."/>
            <person name="Thiergart T."/>
            <person name="Pickel B."/>
            <person name="Atanasova L."/>
            <person name="Karlsson M."/>
            <person name="Huettel B."/>
            <person name="Barry K.W."/>
            <person name="Haridas S."/>
            <person name="Chen C."/>
            <person name="Bauer D."/>
            <person name="Andreopoulos W."/>
            <person name="Pangilinan J."/>
            <person name="LaButti K."/>
            <person name="Riley R."/>
            <person name="Lipzen A."/>
            <person name="Clum A."/>
            <person name="Drula E."/>
            <person name="Henrissat B."/>
            <person name="Kohler A."/>
            <person name="Grigoriev I.V."/>
            <person name="Martin F.M."/>
            <person name="Hacquard S."/>
        </authorList>
    </citation>
    <scope>NUCLEOTIDE SEQUENCE [LARGE SCALE GENOMIC DNA]</scope>
    <source>
        <strain evidence="1 2">MPI-SDFR-AT-0079</strain>
    </source>
</reference>
<protein>
    <submittedName>
        <fullName evidence="1">Uncharacterized protein</fullName>
    </submittedName>
</protein>
<dbReference type="Proteomes" id="UP000724584">
    <property type="component" value="Unassembled WGS sequence"/>
</dbReference>
<comment type="caution">
    <text evidence="1">The sequence shown here is derived from an EMBL/GenBank/DDBJ whole genome shotgun (WGS) entry which is preliminary data.</text>
</comment>
<sequence>MGLNTWIAATNGVEQRLRASATLTPRKSLPHIPSRARESNEKKKKAGQTSIDTHPARAPEGKTSKRRGTDHRHSLYSRSPRASDRRLCRQIESKKGSHCRVPRILFINPGGICGSFREHKRGRIL</sequence>
<keyword evidence="2" id="KW-1185">Reference proteome</keyword>
<evidence type="ECO:0000313" key="2">
    <source>
        <dbReference type="Proteomes" id="UP000724584"/>
    </source>
</evidence>
<organism evidence="1 2">
    <name type="scientific">Chaetomium tenue</name>
    <dbReference type="NCBI Taxonomy" id="1854479"/>
    <lineage>
        <taxon>Eukaryota</taxon>
        <taxon>Fungi</taxon>
        <taxon>Dikarya</taxon>
        <taxon>Ascomycota</taxon>
        <taxon>Pezizomycotina</taxon>
        <taxon>Sordariomycetes</taxon>
        <taxon>Sordariomycetidae</taxon>
        <taxon>Sordariales</taxon>
        <taxon>Chaetomiaceae</taxon>
        <taxon>Chaetomium</taxon>
    </lineage>
</organism>
<gene>
    <name evidence="1" type="ORF">F5144DRAFT_3053</name>
</gene>
<accession>A0ACB7PJS5</accession>
<name>A0ACB7PJS5_9PEZI</name>
<proteinExistence type="predicted"/>
<evidence type="ECO:0000313" key="1">
    <source>
        <dbReference type="EMBL" id="KAH6649326.1"/>
    </source>
</evidence>